<dbReference type="RefSeq" id="XP_026483652.2">
    <property type="nucleotide sequence ID" value="XM_026627867.2"/>
</dbReference>
<keyword evidence="2" id="KW-1185">Reference proteome</keyword>
<protein>
    <submittedName>
        <fullName evidence="3">Uncharacterized protein Atf-2 isoform X2</fullName>
    </submittedName>
</protein>
<organism evidence="2 3">
    <name type="scientific">Vanessa tameamea</name>
    <name type="common">Kamehameha butterfly</name>
    <dbReference type="NCBI Taxonomy" id="334116"/>
    <lineage>
        <taxon>Eukaryota</taxon>
        <taxon>Metazoa</taxon>
        <taxon>Ecdysozoa</taxon>
        <taxon>Arthropoda</taxon>
        <taxon>Hexapoda</taxon>
        <taxon>Insecta</taxon>
        <taxon>Pterygota</taxon>
        <taxon>Neoptera</taxon>
        <taxon>Endopterygota</taxon>
        <taxon>Lepidoptera</taxon>
        <taxon>Glossata</taxon>
        <taxon>Ditrysia</taxon>
        <taxon>Papilionoidea</taxon>
        <taxon>Nymphalidae</taxon>
        <taxon>Nymphalinae</taxon>
        <taxon>Vanessa</taxon>
    </lineage>
</organism>
<reference evidence="3" key="1">
    <citation type="submission" date="2025-08" db="UniProtKB">
        <authorList>
            <consortium name="RefSeq"/>
        </authorList>
    </citation>
    <scope>IDENTIFICATION</scope>
    <source>
        <tissue evidence="3">Whole body</tissue>
    </source>
</reference>
<keyword evidence="1" id="KW-0175">Coiled coil</keyword>
<dbReference type="Proteomes" id="UP001652626">
    <property type="component" value="Chromosome 28"/>
</dbReference>
<evidence type="ECO:0000256" key="1">
    <source>
        <dbReference type="SAM" id="Coils"/>
    </source>
</evidence>
<name>A0A8B8HFQ1_VANTA</name>
<feature type="coiled-coil region" evidence="1">
    <location>
        <begin position="369"/>
        <end position="396"/>
    </location>
</feature>
<dbReference type="CDD" id="cd14686">
    <property type="entry name" value="bZIP"/>
    <property type="match status" value="1"/>
</dbReference>
<gene>
    <name evidence="3" type="primary">Atf-2</name>
</gene>
<evidence type="ECO:0000313" key="2">
    <source>
        <dbReference type="Proteomes" id="UP001652626"/>
    </source>
</evidence>
<dbReference type="AlphaFoldDB" id="A0A8B8HFQ1"/>
<sequence>METKHGILSLEAGSSTEDALHTPHLLFPLEPGDCTLYTANNQRNITISRSSSDESGAVKEYETTTISKLTNEVTTISRVVGKDAIDRVKTTDDVSVVSHEELAKNKDGANETSVSYTNNVINIHSNVEIRKYSLVNIDANKTPTVIYTDSVIKDSTTKDASLTNKKDKLPPIMSQKSLDFVVDSLTSDVCRDNDKVKTKILQNDAIKSENMKGKKDYDVVIEQPDGKRDRRKCMDENERAVQKNTKEILKKVIKSKSIKNKPKQTMPNAIVQNIIPITAGTLIPVTVLNPPLPIVASPLQKIPIEPLPSTVKTNYKSVKRKINNDGVKSFDDKTKSDAKHFGDWDKADLVKRNARQLLESRSAASRRYRQKLKEAMHKQSEENRHLRELNQKLNAEKAVLKLIITQHLKKCPIGDDLRNIQEKLHNASRNSNTTDI</sequence>
<accession>A0A8B8HFQ1</accession>
<proteinExistence type="predicted"/>
<evidence type="ECO:0000313" key="3">
    <source>
        <dbReference type="RefSeq" id="XP_026483652.2"/>
    </source>
</evidence>
<dbReference type="GeneID" id="113391788"/>